<accession>A0A366M7K8</accession>
<keyword evidence="5" id="KW-1185">Reference proteome</keyword>
<dbReference type="AlphaFoldDB" id="A0A366M7K8"/>
<dbReference type="EMBL" id="QMEY01000001">
    <property type="protein sequence ID" value="RBQ22221.1"/>
    <property type="molecule type" value="Genomic_DNA"/>
</dbReference>
<gene>
    <name evidence="4" type="ORF">DP939_04860</name>
</gene>
<comment type="subcellular location">
    <subcellularLocation>
        <location evidence="1">Cell envelope</location>
    </subcellularLocation>
</comment>
<organism evidence="4 5">
    <name type="scientific">Spongiactinospora rosea</name>
    <dbReference type="NCBI Taxonomy" id="2248750"/>
    <lineage>
        <taxon>Bacteria</taxon>
        <taxon>Bacillati</taxon>
        <taxon>Actinomycetota</taxon>
        <taxon>Actinomycetes</taxon>
        <taxon>Streptosporangiales</taxon>
        <taxon>Streptosporangiaceae</taxon>
        <taxon>Spongiactinospora</taxon>
    </lineage>
</organism>
<sequence>MLAMVVGGLVLIAGAGWFVGGSLRSPADEAALREPPRPSLVTAPVRKQKLTSAVALNGTLEYGSPLTITLAGAVGSMGGTADEGTAPQRVTRAPRPGRIVAGRPLMEVNGRPVFALAGKVPMHRTIAPGTRGADVRQLQRALRRLGFGAPASGVFDAGTAAAVQRWYRARGYRAQEPGLAARQALGDLRAAVQTAEETLAADRAALRKAQDVGSLRKRLANARADLRAARKSGDGKAARTAEEAVLAAGEALREARRTGPLRLKITNGRDRLDRARADLLEYQAAYGISVPPGEIVFLPRLPARLTKTALRAGEPVETTIGTVTGTAMVINGSVDDQEAGLLREGLPAVIETSAGTAHPARLTAMGADARVPTEKSDEQADPGSVPVRITPAATAKLREQAGAAVTVRITVGETEGAVLTVPVAAVITAADGRPRVQVEYATDRTRAVEVRTGLTADGQVQVSGAIKEGDRVVIGDG</sequence>
<dbReference type="InterPro" id="IPR050465">
    <property type="entry name" value="UPF0194_transport"/>
</dbReference>
<dbReference type="InterPro" id="IPR036365">
    <property type="entry name" value="PGBD-like_sf"/>
</dbReference>
<proteinExistence type="predicted"/>
<name>A0A366M7K8_9ACTN</name>
<dbReference type="OrthoDB" id="3268648at2"/>
<dbReference type="InterPro" id="IPR036366">
    <property type="entry name" value="PGBDSf"/>
</dbReference>
<dbReference type="PANTHER" id="PTHR32347:SF29">
    <property type="entry name" value="UPF0194 MEMBRANE PROTEIN YBHG"/>
    <property type="match status" value="1"/>
</dbReference>
<reference evidence="4 5" key="1">
    <citation type="submission" date="2018-06" db="EMBL/GenBank/DDBJ databases">
        <title>Sphaerisporangium craniellae sp. nov., isolated from a marine sponge in the South China Sea.</title>
        <authorList>
            <person name="Li L."/>
        </authorList>
    </citation>
    <scope>NUCLEOTIDE SEQUENCE [LARGE SCALE GENOMIC DNA]</scope>
    <source>
        <strain evidence="4 5">LHW63015</strain>
    </source>
</reference>
<keyword evidence="2" id="KW-0175">Coiled coil</keyword>
<dbReference type="Proteomes" id="UP000253303">
    <property type="component" value="Unassembled WGS sequence"/>
</dbReference>
<dbReference type="GO" id="GO:0030313">
    <property type="term" value="C:cell envelope"/>
    <property type="evidence" value="ECO:0007669"/>
    <property type="project" value="UniProtKB-SubCell"/>
</dbReference>
<dbReference type="PANTHER" id="PTHR32347">
    <property type="entry name" value="EFFLUX SYSTEM COMPONENT YKNX-RELATED"/>
    <property type="match status" value="1"/>
</dbReference>
<dbReference type="SUPFAM" id="SSF47090">
    <property type="entry name" value="PGBD-like"/>
    <property type="match status" value="1"/>
</dbReference>
<dbReference type="Gene3D" id="2.40.420.20">
    <property type="match status" value="1"/>
</dbReference>
<evidence type="ECO:0000313" key="4">
    <source>
        <dbReference type="EMBL" id="RBQ22221.1"/>
    </source>
</evidence>
<dbReference type="Pfam" id="PF01471">
    <property type="entry name" value="PG_binding_1"/>
    <property type="match status" value="1"/>
</dbReference>
<comment type="caution">
    <text evidence="4">The sequence shown here is derived from an EMBL/GenBank/DDBJ whole genome shotgun (WGS) entry which is preliminary data.</text>
</comment>
<evidence type="ECO:0000259" key="3">
    <source>
        <dbReference type="Pfam" id="PF01471"/>
    </source>
</evidence>
<evidence type="ECO:0000256" key="2">
    <source>
        <dbReference type="ARBA" id="ARBA00023054"/>
    </source>
</evidence>
<dbReference type="Gene3D" id="1.10.101.10">
    <property type="entry name" value="PGBD-like superfamily/PGBD"/>
    <property type="match status" value="1"/>
</dbReference>
<evidence type="ECO:0000256" key="1">
    <source>
        <dbReference type="ARBA" id="ARBA00004196"/>
    </source>
</evidence>
<evidence type="ECO:0000313" key="5">
    <source>
        <dbReference type="Proteomes" id="UP000253303"/>
    </source>
</evidence>
<protein>
    <submittedName>
        <fullName evidence="4">Peptidoglycan-binding protein</fullName>
    </submittedName>
</protein>
<feature type="domain" description="Peptidoglycan binding-like" evidence="3">
    <location>
        <begin position="131"/>
        <end position="169"/>
    </location>
</feature>
<dbReference type="InterPro" id="IPR002477">
    <property type="entry name" value="Peptidoglycan-bd-like"/>
</dbReference>